<proteinExistence type="predicted"/>
<dbReference type="PANTHER" id="PTHR43403">
    <property type="entry name" value="NAD-SPECIFIC GLUTAMATE DEHYDROGENASE"/>
    <property type="match status" value="1"/>
</dbReference>
<reference evidence="2 3" key="1">
    <citation type="submission" date="2017-08" db="EMBL/GenBank/DDBJ databases">
        <title>Infants hospitalized years apart are colonized by the same room-sourced microbial strains.</title>
        <authorList>
            <person name="Brooks B."/>
            <person name="Olm M.R."/>
            <person name="Firek B.A."/>
            <person name="Baker R."/>
            <person name="Thomas B.C."/>
            <person name="Morowitz M.J."/>
            <person name="Banfield J.F."/>
        </authorList>
    </citation>
    <scope>NUCLEOTIDE SEQUENCE [LARGE SCALE GENOMIC DNA]</scope>
    <source>
        <strain evidence="2">S2_018_000_R2_104</strain>
    </source>
</reference>
<evidence type="ECO:0000313" key="2">
    <source>
        <dbReference type="EMBL" id="PZO80897.1"/>
    </source>
</evidence>
<dbReference type="GO" id="GO:0004069">
    <property type="term" value="F:L-aspartate:2-oxoglutarate aminotransferase activity"/>
    <property type="evidence" value="ECO:0007669"/>
    <property type="project" value="InterPro"/>
</dbReference>
<dbReference type="InterPro" id="IPR007780">
    <property type="entry name" value="NAD_Glu_DH_bac"/>
</dbReference>
<dbReference type="GO" id="GO:0004352">
    <property type="term" value="F:glutamate dehydrogenase (NAD+) activity"/>
    <property type="evidence" value="ECO:0007669"/>
    <property type="project" value="InterPro"/>
</dbReference>
<evidence type="ECO:0000313" key="3">
    <source>
        <dbReference type="Proteomes" id="UP000249557"/>
    </source>
</evidence>
<gene>
    <name evidence="2" type="ORF">DI626_11125</name>
</gene>
<name>A0A2W4ZHS6_9BACT</name>
<dbReference type="Proteomes" id="UP000249557">
    <property type="component" value="Unassembled WGS sequence"/>
</dbReference>
<dbReference type="EMBL" id="QFNK01000320">
    <property type="protein sequence ID" value="PZO80897.1"/>
    <property type="molecule type" value="Genomic_DNA"/>
</dbReference>
<organism evidence="2 3">
    <name type="scientific">Micavibrio aeruginosavorus</name>
    <dbReference type="NCBI Taxonomy" id="349221"/>
    <lineage>
        <taxon>Bacteria</taxon>
        <taxon>Pseudomonadati</taxon>
        <taxon>Bdellovibrionota</taxon>
        <taxon>Bdellovibrionia</taxon>
        <taxon>Bdellovibrionales</taxon>
        <taxon>Pseudobdellovibrionaceae</taxon>
        <taxon>Micavibrio</taxon>
    </lineage>
</organism>
<dbReference type="PANTHER" id="PTHR43403:SF1">
    <property type="entry name" value="NAD-SPECIFIC GLUTAMATE DEHYDROGENASE"/>
    <property type="match status" value="1"/>
</dbReference>
<feature type="non-terminal residue" evidence="2">
    <location>
        <position position="170"/>
    </location>
</feature>
<dbReference type="InterPro" id="IPR024727">
    <property type="entry name" value="NAD_Glu_DH_N_ACT1"/>
</dbReference>
<feature type="domain" description="NAD-glutamate dehydrogenase N-terminal ACT1" evidence="1">
    <location>
        <begin position="36"/>
        <end position="163"/>
    </location>
</feature>
<protein>
    <recommendedName>
        <fullName evidence="1">NAD-glutamate dehydrogenase N-terminal ACT1 domain-containing protein</fullName>
    </recommendedName>
</protein>
<dbReference type="GO" id="GO:0006538">
    <property type="term" value="P:L-glutamate catabolic process"/>
    <property type="evidence" value="ECO:0007669"/>
    <property type="project" value="InterPro"/>
</dbReference>
<dbReference type="AlphaFoldDB" id="A0A2W4ZHS6"/>
<sequence length="170" mass="19343">MGKLDYNKFLEKMTQSSASKILKLLPAKAPAMMKEFSDIFLQNVSEEDLKQITPDVMAKTLESHWDLFKAKKKNKPSIRIYTPSKDKDGYTLGRTVIDIVQDDMAFLVDSVVAEIVRHGQLIQTLIHPTIHVEFAKGGEPKKFIKDYQDGVTRYSMTHIELRSAITDAQI</sequence>
<evidence type="ECO:0000259" key="1">
    <source>
        <dbReference type="Pfam" id="PF21075"/>
    </source>
</evidence>
<dbReference type="Pfam" id="PF21075">
    <property type="entry name" value="GDH_ACT1"/>
    <property type="match status" value="1"/>
</dbReference>
<accession>A0A2W4ZHS6</accession>
<comment type="caution">
    <text evidence="2">The sequence shown here is derived from an EMBL/GenBank/DDBJ whole genome shotgun (WGS) entry which is preliminary data.</text>
</comment>